<reference evidence="2 3" key="1">
    <citation type="submission" date="2012-12" db="EMBL/GenBank/DDBJ databases">
        <title>Genome assembly of Marinobacter sp. AK21.</title>
        <authorList>
            <person name="Khatri I."/>
            <person name="Kumar R."/>
            <person name="Vaidya B."/>
            <person name="Subramanian S."/>
            <person name="Pinnaka A."/>
        </authorList>
    </citation>
    <scope>NUCLEOTIDE SEQUENCE [LARGE SCALE GENOMIC DNA]</scope>
    <source>
        <strain evidence="2 3">AK21</strain>
    </source>
</reference>
<dbReference type="EMBL" id="ANIE01000002">
    <property type="protein sequence ID" value="KEF32861.1"/>
    <property type="molecule type" value="Genomic_DNA"/>
</dbReference>
<accession>A0A072N5R7</accession>
<dbReference type="SUPFAM" id="SSF54593">
    <property type="entry name" value="Glyoxalase/Bleomycin resistance protein/Dihydroxybiphenyl dioxygenase"/>
    <property type="match status" value="1"/>
</dbReference>
<dbReference type="InterPro" id="IPR004360">
    <property type="entry name" value="Glyas_Fos-R_dOase_dom"/>
</dbReference>
<evidence type="ECO:0000313" key="2">
    <source>
        <dbReference type="EMBL" id="KEF32861.1"/>
    </source>
</evidence>
<dbReference type="GO" id="GO:0051213">
    <property type="term" value="F:dioxygenase activity"/>
    <property type="evidence" value="ECO:0007669"/>
    <property type="project" value="UniProtKB-KW"/>
</dbReference>
<keyword evidence="2" id="KW-0560">Oxidoreductase</keyword>
<dbReference type="CDD" id="cd07253">
    <property type="entry name" value="GLOD5"/>
    <property type="match status" value="1"/>
</dbReference>
<dbReference type="InterPro" id="IPR037523">
    <property type="entry name" value="VOC_core"/>
</dbReference>
<comment type="caution">
    <text evidence="2">The sequence shown here is derived from an EMBL/GenBank/DDBJ whole genome shotgun (WGS) entry which is preliminary data.</text>
</comment>
<dbReference type="PANTHER" id="PTHR21366">
    <property type="entry name" value="GLYOXALASE FAMILY PROTEIN"/>
    <property type="match status" value="1"/>
</dbReference>
<dbReference type="OrthoDB" id="793940at2"/>
<dbReference type="InterPro" id="IPR029068">
    <property type="entry name" value="Glyas_Bleomycin-R_OHBP_Dase"/>
</dbReference>
<name>A0A072N5R7_9GAMM</name>
<organism evidence="2 3">
    <name type="scientific">Marinobacter nitratireducens</name>
    <dbReference type="NCBI Taxonomy" id="1137280"/>
    <lineage>
        <taxon>Bacteria</taxon>
        <taxon>Pseudomonadati</taxon>
        <taxon>Pseudomonadota</taxon>
        <taxon>Gammaproteobacteria</taxon>
        <taxon>Pseudomonadales</taxon>
        <taxon>Marinobacteraceae</taxon>
        <taxon>Marinobacter</taxon>
    </lineage>
</organism>
<dbReference type="Proteomes" id="UP000035057">
    <property type="component" value="Unassembled WGS sequence"/>
</dbReference>
<keyword evidence="2" id="KW-0223">Dioxygenase</keyword>
<evidence type="ECO:0000313" key="3">
    <source>
        <dbReference type="Proteomes" id="UP000035057"/>
    </source>
</evidence>
<sequence length="130" mass="14256">MSIIDSIDHLVLTVADIEESCTFYSKVLGMKVVTFGGGRKALEFGSQKINLHQCGQEFEPHAKVPMPGSSDLCFVASVPVRDVLRHLKHLDVEVLEGPVSRTGAKGPITSIYFRDPDGNLLEISNYDEPV</sequence>
<dbReference type="Pfam" id="PF00903">
    <property type="entry name" value="Glyoxalase"/>
    <property type="match status" value="1"/>
</dbReference>
<dbReference type="AlphaFoldDB" id="A0A072N5R7"/>
<dbReference type="STRING" id="1137280.D777_00423"/>
<gene>
    <name evidence="2" type="ORF">D777_00423</name>
</gene>
<dbReference type="InterPro" id="IPR050383">
    <property type="entry name" value="GlyoxalaseI/FosfomycinResist"/>
</dbReference>
<feature type="domain" description="VOC" evidence="1">
    <location>
        <begin position="6"/>
        <end position="126"/>
    </location>
</feature>
<keyword evidence="3" id="KW-1185">Reference proteome</keyword>
<dbReference type="PROSITE" id="PS51819">
    <property type="entry name" value="VOC"/>
    <property type="match status" value="1"/>
</dbReference>
<dbReference type="Gene3D" id="3.10.180.10">
    <property type="entry name" value="2,3-Dihydroxybiphenyl 1,2-Dioxygenase, domain 1"/>
    <property type="match status" value="1"/>
</dbReference>
<proteinExistence type="predicted"/>
<dbReference type="RefSeq" id="WP_036127948.1">
    <property type="nucleotide sequence ID" value="NZ_ANIE01000002.1"/>
</dbReference>
<dbReference type="PANTHER" id="PTHR21366:SF14">
    <property type="entry name" value="GLYOXALASE DOMAIN-CONTAINING PROTEIN 5"/>
    <property type="match status" value="1"/>
</dbReference>
<protein>
    <submittedName>
        <fullName evidence="2">Biphenyl-2,3-diol 1,2-dioxygenase III-related protein</fullName>
    </submittedName>
</protein>
<dbReference type="PATRIC" id="fig|1137280.3.peg.240"/>
<evidence type="ECO:0000259" key="1">
    <source>
        <dbReference type="PROSITE" id="PS51819"/>
    </source>
</evidence>